<dbReference type="GO" id="GO:0005840">
    <property type="term" value="C:ribosome"/>
    <property type="evidence" value="ECO:0007669"/>
    <property type="project" value="UniProtKB-KW"/>
</dbReference>
<evidence type="ECO:0000256" key="2">
    <source>
        <dbReference type="ARBA" id="ARBA00022980"/>
    </source>
</evidence>
<evidence type="ECO:0000259" key="7">
    <source>
        <dbReference type="SMART" id="SM00739"/>
    </source>
</evidence>
<dbReference type="InterPro" id="IPR008991">
    <property type="entry name" value="Translation_prot_SH3-like_sf"/>
</dbReference>
<gene>
    <name evidence="5" type="primary">rplX</name>
    <name evidence="8" type="ORF">COW11_01730</name>
</gene>
<comment type="function">
    <text evidence="5">One of the proteins that surrounds the polypeptide exit tunnel on the outside of the subunit.</text>
</comment>
<dbReference type="InterPro" id="IPR005825">
    <property type="entry name" value="Ribosomal_uL24_CS"/>
</dbReference>
<reference evidence="8 9" key="1">
    <citation type="submission" date="2017-09" db="EMBL/GenBank/DDBJ databases">
        <title>Depth-based differentiation of microbial function through sediment-hosted aquifers and enrichment of novel symbionts in the deep terrestrial subsurface.</title>
        <authorList>
            <person name="Probst A.J."/>
            <person name="Ladd B."/>
            <person name="Jarett J.K."/>
            <person name="Geller-Mcgrath D.E."/>
            <person name="Sieber C.M."/>
            <person name="Emerson J.B."/>
            <person name="Anantharaman K."/>
            <person name="Thomas B.C."/>
            <person name="Malmstrom R."/>
            <person name="Stieglmeier M."/>
            <person name="Klingl A."/>
            <person name="Woyke T."/>
            <person name="Ryan C.M."/>
            <person name="Banfield J.F."/>
        </authorList>
    </citation>
    <scope>NUCLEOTIDE SEQUENCE [LARGE SCALE GENOMIC DNA]</scope>
    <source>
        <strain evidence="8">CG12_big_fil_rev_8_21_14_0_65_43_15</strain>
    </source>
</reference>
<dbReference type="EMBL" id="PFGP01000031">
    <property type="protein sequence ID" value="PIW66746.1"/>
    <property type="molecule type" value="Genomic_DNA"/>
</dbReference>
<dbReference type="SUPFAM" id="SSF50104">
    <property type="entry name" value="Translation proteins SH3-like domain"/>
    <property type="match status" value="1"/>
</dbReference>
<dbReference type="GO" id="GO:0003735">
    <property type="term" value="F:structural constituent of ribosome"/>
    <property type="evidence" value="ECO:0007669"/>
    <property type="project" value="InterPro"/>
</dbReference>
<evidence type="ECO:0000313" key="8">
    <source>
        <dbReference type="EMBL" id="PIW66746.1"/>
    </source>
</evidence>
<sequence length="102" mass="11249">MHIKKNDQVIVIAGRDKGKKGKVLRVIPVTGRALVEGINFVKKHARKTKQDQQGGIIQMELPINSSNLSISCPKCNRPARTRVKDLADGTKMRSCVRCGEAI</sequence>
<dbReference type="Pfam" id="PF00467">
    <property type="entry name" value="KOW"/>
    <property type="match status" value="1"/>
</dbReference>
<evidence type="ECO:0000256" key="4">
    <source>
        <dbReference type="ARBA" id="ARBA00035206"/>
    </source>
</evidence>
<dbReference type="Gene3D" id="2.30.30.30">
    <property type="match status" value="1"/>
</dbReference>
<evidence type="ECO:0000256" key="5">
    <source>
        <dbReference type="HAMAP-Rule" id="MF_01326"/>
    </source>
</evidence>
<accession>A0A2J0LPP8</accession>
<dbReference type="AlphaFoldDB" id="A0A2J0LPP8"/>
<evidence type="ECO:0000256" key="6">
    <source>
        <dbReference type="RuleBase" id="RU003477"/>
    </source>
</evidence>
<evidence type="ECO:0000256" key="3">
    <source>
        <dbReference type="ARBA" id="ARBA00023274"/>
    </source>
</evidence>
<dbReference type="HAMAP" id="MF_01326_B">
    <property type="entry name" value="Ribosomal_uL24_B"/>
    <property type="match status" value="1"/>
</dbReference>
<organism evidence="8 9">
    <name type="scientific">Candidatus Taenaricola geysiri</name>
    <dbReference type="NCBI Taxonomy" id="1974752"/>
    <lineage>
        <taxon>Bacteria</taxon>
        <taxon>Pseudomonadati</taxon>
        <taxon>Candidatus Omnitrophota</taxon>
        <taxon>Candidatus Taenaricola</taxon>
    </lineage>
</organism>
<proteinExistence type="inferred from homology"/>
<dbReference type="Proteomes" id="UP000231267">
    <property type="component" value="Unassembled WGS sequence"/>
</dbReference>
<keyword evidence="3 5" id="KW-0687">Ribonucleoprotein</keyword>
<dbReference type="PANTHER" id="PTHR12903">
    <property type="entry name" value="MITOCHONDRIAL RIBOSOMAL PROTEIN L24"/>
    <property type="match status" value="1"/>
</dbReference>
<comment type="caution">
    <text evidence="8">The sequence shown here is derived from an EMBL/GenBank/DDBJ whole genome shotgun (WGS) entry which is preliminary data.</text>
</comment>
<keyword evidence="2 5" id="KW-0689">Ribosomal protein</keyword>
<dbReference type="CDD" id="cd06089">
    <property type="entry name" value="KOW_RPL26"/>
    <property type="match status" value="1"/>
</dbReference>
<dbReference type="InterPro" id="IPR014722">
    <property type="entry name" value="Rib_uL2_dom2"/>
</dbReference>
<dbReference type="InterPro" id="IPR041988">
    <property type="entry name" value="Ribosomal_uL24_KOW"/>
</dbReference>
<dbReference type="GO" id="GO:0006412">
    <property type="term" value="P:translation"/>
    <property type="evidence" value="ECO:0007669"/>
    <property type="project" value="UniProtKB-UniRule"/>
</dbReference>
<dbReference type="SMART" id="SM00739">
    <property type="entry name" value="KOW"/>
    <property type="match status" value="1"/>
</dbReference>
<dbReference type="PROSITE" id="PS01108">
    <property type="entry name" value="RIBOSOMAL_L24"/>
    <property type="match status" value="1"/>
</dbReference>
<feature type="domain" description="KOW" evidence="7">
    <location>
        <begin position="2"/>
        <end position="29"/>
    </location>
</feature>
<comment type="subunit">
    <text evidence="5">Part of the 50S ribosomal subunit.</text>
</comment>
<dbReference type="GO" id="GO:0019843">
    <property type="term" value="F:rRNA binding"/>
    <property type="evidence" value="ECO:0007669"/>
    <property type="project" value="UniProtKB-UniRule"/>
</dbReference>
<dbReference type="InterPro" id="IPR005824">
    <property type="entry name" value="KOW"/>
</dbReference>
<evidence type="ECO:0000313" key="9">
    <source>
        <dbReference type="Proteomes" id="UP000231267"/>
    </source>
</evidence>
<dbReference type="InterPro" id="IPR057264">
    <property type="entry name" value="Ribosomal_uL24_C"/>
</dbReference>
<keyword evidence="5" id="KW-0699">rRNA-binding</keyword>
<comment type="similarity">
    <text evidence="1 5 6">Belongs to the universal ribosomal protein uL24 family.</text>
</comment>
<name>A0A2J0LPP8_9BACT</name>
<comment type="function">
    <text evidence="5">One of two assembly initiator proteins, it binds directly to the 5'-end of the 23S rRNA, where it nucleates assembly of the 50S subunit.</text>
</comment>
<dbReference type="GO" id="GO:1990904">
    <property type="term" value="C:ribonucleoprotein complex"/>
    <property type="evidence" value="ECO:0007669"/>
    <property type="project" value="UniProtKB-KW"/>
</dbReference>
<dbReference type="InterPro" id="IPR003256">
    <property type="entry name" value="Ribosomal_uL24"/>
</dbReference>
<evidence type="ECO:0000256" key="1">
    <source>
        <dbReference type="ARBA" id="ARBA00010618"/>
    </source>
</evidence>
<keyword evidence="5" id="KW-0694">RNA-binding</keyword>
<protein>
    <recommendedName>
        <fullName evidence="4 5">Large ribosomal subunit protein uL24</fullName>
    </recommendedName>
</protein>
<dbReference type="NCBIfam" id="TIGR01079">
    <property type="entry name" value="rplX_bact"/>
    <property type="match status" value="1"/>
</dbReference>
<dbReference type="Pfam" id="PF17136">
    <property type="entry name" value="ribosomal_L24"/>
    <property type="match status" value="1"/>
</dbReference>